<name>A0A371EY70_MUCPR</name>
<dbReference type="EMBL" id="QJKJ01011505">
    <property type="protein sequence ID" value="RDX70992.1"/>
    <property type="molecule type" value="Genomic_DNA"/>
</dbReference>
<accession>A0A371EY70</accession>
<keyword evidence="2" id="KW-1185">Reference proteome</keyword>
<feature type="non-terminal residue" evidence="1">
    <location>
        <position position="62"/>
    </location>
</feature>
<evidence type="ECO:0000313" key="1">
    <source>
        <dbReference type="EMBL" id="RDX70992.1"/>
    </source>
</evidence>
<gene>
    <name evidence="1" type="ORF">CR513_49705</name>
</gene>
<sequence>SSKVCCDNIGCTKRDLQNYSRSLKYLIKYSCTYIHVVSFDTIYNTNKHCMIFAPFTDINHHQ</sequence>
<proteinExistence type="predicted"/>
<dbReference type="Proteomes" id="UP000257109">
    <property type="component" value="Unassembled WGS sequence"/>
</dbReference>
<reference evidence="1" key="1">
    <citation type="submission" date="2018-05" db="EMBL/GenBank/DDBJ databases">
        <title>Draft genome of Mucuna pruriens seed.</title>
        <authorList>
            <person name="Nnadi N.E."/>
            <person name="Vos R."/>
            <person name="Hasami M.H."/>
            <person name="Devisetty U.K."/>
            <person name="Aguiy J.C."/>
        </authorList>
    </citation>
    <scope>NUCLEOTIDE SEQUENCE [LARGE SCALE GENOMIC DNA]</scope>
    <source>
        <strain evidence="1">JCA_2017</strain>
    </source>
</reference>
<evidence type="ECO:0000313" key="2">
    <source>
        <dbReference type="Proteomes" id="UP000257109"/>
    </source>
</evidence>
<dbReference type="AlphaFoldDB" id="A0A371EY70"/>
<comment type="caution">
    <text evidence="1">The sequence shown here is derived from an EMBL/GenBank/DDBJ whole genome shotgun (WGS) entry which is preliminary data.</text>
</comment>
<organism evidence="1 2">
    <name type="scientific">Mucuna pruriens</name>
    <name type="common">Velvet bean</name>
    <name type="synonym">Dolichos pruriens</name>
    <dbReference type="NCBI Taxonomy" id="157652"/>
    <lineage>
        <taxon>Eukaryota</taxon>
        <taxon>Viridiplantae</taxon>
        <taxon>Streptophyta</taxon>
        <taxon>Embryophyta</taxon>
        <taxon>Tracheophyta</taxon>
        <taxon>Spermatophyta</taxon>
        <taxon>Magnoliopsida</taxon>
        <taxon>eudicotyledons</taxon>
        <taxon>Gunneridae</taxon>
        <taxon>Pentapetalae</taxon>
        <taxon>rosids</taxon>
        <taxon>fabids</taxon>
        <taxon>Fabales</taxon>
        <taxon>Fabaceae</taxon>
        <taxon>Papilionoideae</taxon>
        <taxon>50 kb inversion clade</taxon>
        <taxon>NPAAA clade</taxon>
        <taxon>indigoferoid/millettioid clade</taxon>
        <taxon>Phaseoleae</taxon>
        <taxon>Mucuna</taxon>
    </lineage>
</organism>
<dbReference type="OrthoDB" id="2402896at2759"/>
<protein>
    <submittedName>
        <fullName evidence="1">Uncharacterized protein</fullName>
    </submittedName>
</protein>
<feature type="non-terminal residue" evidence="1">
    <location>
        <position position="1"/>
    </location>
</feature>